<dbReference type="SUPFAM" id="SSF109604">
    <property type="entry name" value="HD-domain/PDEase-like"/>
    <property type="match status" value="1"/>
</dbReference>
<dbReference type="GO" id="GO:0008893">
    <property type="term" value="F:guanosine-3',5'-bis(diphosphate) 3'-diphosphatase activity"/>
    <property type="evidence" value="ECO:0007669"/>
    <property type="project" value="TreeGrafter"/>
</dbReference>
<dbReference type="PANTHER" id="PTHR46246">
    <property type="entry name" value="GUANOSINE-3',5'-BIS(DIPHOSPHATE) 3'-PYROPHOSPHOHYDROLASE MESH1"/>
    <property type="match status" value="1"/>
</dbReference>
<name>A0A6P1T198_9RHOB</name>
<proteinExistence type="predicted"/>
<dbReference type="AlphaFoldDB" id="A0A6P1T198"/>
<reference evidence="1 2" key="1">
    <citation type="submission" date="2019-12" db="EMBL/GenBank/DDBJ databases">
        <title>Complete genome sequence of Algicella marina strain 9Alg 56(T) isolated from the red alga Tichocarpus crinitus.</title>
        <authorList>
            <person name="Kim S.-G."/>
            <person name="Nedashkovskaya O.I."/>
        </authorList>
    </citation>
    <scope>NUCLEOTIDE SEQUENCE [LARGE SCALE GENOMIC DNA]</scope>
    <source>
        <strain evidence="1 2">9Alg 56</strain>
    </source>
</reference>
<dbReference type="Gene3D" id="1.10.3210.10">
    <property type="entry name" value="Hypothetical protein af1432"/>
    <property type="match status" value="1"/>
</dbReference>
<accession>A0A6P1T198</accession>
<dbReference type="Proteomes" id="UP000464495">
    <property type="component" value="Chromosome"/>
</dbReference>
<dbReference type="PANTHER" id="PTHR46246:SF1">
    <property type="entry name" value="GUANOSINE-3',5'-BIS(DIPHOSPHATE) 3'-PYROPHOSPHOHYDROLASE MESH1"/>
    <property type="match status" value="1"/>
</dbReference>
<dbReference type="EMBL" id="CP046620">
    <property type="protein sequence ID" value="QHQ35226.1"/>
    <property type="molecule type" value="Genomic_DNA"/>
</dbReference>
<dbReference type="RefSeq" id="WP_161861792.1">
    <property type="nucleotide sequence ID" value="NZ_CP046620.1"/>
</dbReference>
<dbReference type="Pfam" id="PF13328">
    <property type="entry name" value="HD_4"/>
    <property type="match status" value="1"/>
</dbReference>
<sequence length="166" mass="18804">MKHEQMPTIEETQAWVRELHHGQTDKAGQPYIHHVLRVHERLLSLFPDASVDVEHAALLHDAIEDCDVNADNLRRRGYSDETIRIVEAVTKRADGEQTYAERIEHLARIGPLGALQVKIADLSDNSDPARLALLPDDKSASLRQRYRKALDRLQTALSEYSEHSGV</sequence>
<keyword evidence="2" id="KW-1185">Reference proteome</keyword>
<evidence type="ECO:0000313" key="1">
    <source>
        <dbReference type="EMBL" id="QHQ35226.1"/>
    </source>
</evidence>
<dbReference type="KEGG" id="amaq:GO499_08445"/>
<evidence type="ECO:0000313" key="2">
    <source>
        <dbReference type="Proteomes" id="UP000464495"/>
    </source>
</evidence>
<dbReference type="InterPro" id="IPR052194">
    <property type="entry name" value="MESH1"/>
</dbReference>
<gene>
    <name evidence="1" type="ORF">GO499_08445</name>
</gene>
<organism evidence="1 2">
    <name type="scientific">Algicella marina</name>
    <dbReference type="NCBI Taxonomy" id="2683284"/>
    <lineage>
        <taxon>Bacteria</taxon>
        <taxon>Pseudomonadati</taxon>
        <taxon>Pseudomonadota</taxon>
        <taxon>Alphaproteobacteria</taxon>
        <taxon>Rhodobacterales</taxon>
        <taxon>Paracoccaceae</taxon>
        <taxon>Algicella</taxon>
    </lineage>
</organism>
<protein>
    <submittedName>
        <fullName evidence="1">HD domain-containing protein</fullName>
    </submittedName>
</protein>